<evidence type="ECO:0000313" key="1">
    <source>
        <dbReference type="EMBL" id="SVA45787.1"/>
    </source>
</evidence>
<organism evidence="1">
    <name type="scientific">marine metagenome</name>
    <dbReference type="NCBI Taxonomy" id="408172"/>
    <lineage>
        <taxon>unclassified sequences</taxon>
        <taxon>metagenomes</taxon>
        <taxon>ecological metagenomes</taxon>
    </lineage>
</organism>
<sequence>MENSAPVFLDIDRGNFNHMSKTF</sequence>
<proteinExistence type="predicted"/>
<reference evidence="1" key="1">
    <citation type="submission" date="2018-05" db="EMBL/GenBank/DDBJ databases">
        <authorList>
            <person name="Lanie J.A."/>
            <person name="Ng W.-L."/>
            <person name="Kazmierczak K.M."/>
            <person name="Andrzejewski T.M."/>
            <person name="Davidsen T.M."/>
            <person name="Wayne K.J."/>
            <person name="Tettelin H."/>
            <person name="Glass J.I."/>
            <person name="Rusch D."/>
            <person name="Podicherti R."/>
            <person name="Tsui H.-C.T."/>
            <person name="Winkler M.E."/>
        </authorList>
    </citation>
    <scope>NUCLEOTIDE SEQUENCE</scope>
</reference>
<gene>
    <name evidence="1" type="ORF">METZ01_LOCUS98641</name>
</gene>
<dbReference type="EMBL" id="UINC01010277">
    <property type="protein sequence ID" value="SVA45787.1"/>
    <property type="molecule type" value="Genomic_DNA"/>
</dbReference>
<name>A0A381W1L1_9ZZZZ</name>
<accession>A0A381W1L1</accession>
<protein>
    <submittedName>
        <fullName evidence="1">Uncharacterized protein</fullName>
    </submittedName>
</protein>
<dbReference type="AlphaFoldDB" id="A0A381W1L1"/>